<feature type="compositionally biased region" description="Polar residues" evidence="1">
    <location>
        <begin position="18"/>
        <end position="30"/>
    </location>
</feature>
<dbReference type="Proteomes" id="UP000095746">
    <property type="component" value="Unassembled WGS sequence"/>
</dbReference>
<name>A0A174FFA9_FLAPL</name>
<evidence type="ECO:0000313" key="2">
    <source>
        <dbReference type="EMBL" id="CUO48884.1"/>
    </source>
</evidence>
<organism evidence="2 3">
    <name type="scientific">Flavonifractor plautii</name>
    <name type="common">Fusobacterium plautii</name>
    <dbReference type="NCBI Taxonomy" id="292800"/>
    <lineage>
        <taxon>Bacteria</taxon>
        <taxon>Bacillati</taxon>
        <taxon>Bacillota</taxon>
        <taxon>Clostridia</taxon>
        <taxon>Eubacteriales</taxon>
        <taxon>Oscillospiraceae</taxon>
        <taxon>Flavonifractor</taxon>
    </lineage>
</organism>
<evidence type="ECO:0000256" key="1">
    <source>
        <dbReference type="SAM" id="MobiDB-lite"/>
    </source>
</evidence>
<feature type="region of interest" description="Disordered" evidence="1">
    <location>
        <begin position="1"/>
        <end position="37"/>
    </location>
</feature>
<proteinExistence type="predicted"/>
<accession>A0A174FFA9</accession>
<sequence>MMQSGSPTPWKAPAMKGLSSTALQNTTSLAQPKPPRSAVRSAVSLMMRPISATASMLIPARVEPTLTEEQTKSVMASASGIEAMSFLSAWVAPFCTRAEKPPMKLTPVDLAALSMATAKGT</sequence>
<reference evidence="2 3" key="1">
    <citation type="submission" date="2015-09" db="EMBL/GenBank/DDBJ databases">
        <authorList>
            <consortium name="Pathogen Informatics"/>
        </authorList>
    </citation>
    <scope>NUCLEOTIDE SEQUENCE [LARGE SCALE GENOMIC DNA]</scope>
    <source>
        <strain evidence="2 3">2789STDY5608854</strain>
    </source>
</reference>
<gene>
    <name evidence="2" type="ORF">ERS852411_01629</name>
</gene>
<dbReference type="AlphaFoldDB" id="A0A174FFA9"/>
<protein>
    <submittedName>
        <fullName evidence="2">Uncharacterized protein</fullName>
    </submittedName>
</protein>
<dbReference type="EMBL" id="CYZT01000101">
    <property type="protein sequence ID" value="CUO48884.1"/>
    <property type="molecule type" value="Genomic_DNA"/>
</dbReference>
<evidence type="ECO:0000313" key="3">
    <source>
        <dbReference type="Proteomes" id="UP000095746"/>
    </source>
</evidence>